<dbReference type="InterPro" id="IPR048549">
    <property type="entry name" value="KRR1-like_KH2_euk"/>
</dbReference>
<evidence type="ECO:0000256" key="5">
    <source>
        <dbReference type="ARBA" id="ARBA00022884"/>
    </source>
</evidence>
<dbReference type="Pfam" id="PF21800">
    <property type="entry name" value="KH_KRR1_2nd"/>
    <property type="match status" value="1"/>
</dbReference>
<dbReference type="FunCoup" id="A0A151ZCJ5">
    <property type="interactions" value="856"/>
</dbReference>
<evidence type="ECO:0000256" key="6">
    <source>
        <dbReference type="ARBA" id="ARBA00023242"/>
    </source>
</evidence>
<dbReference type="Gene3D" id="3.30.1370.10">
    <property type="entry name" value="K Homology domain, type 1"/>
    <property type="match status" value="2"/>
</dbReference>
<feature type="region of interest" description="Disordered" evidence="9">
    <location>
        <begin position="297"/>
        <end position="399"/>
    </location>
</feature>
<feature type="domain" description="K Homology" evidence="10">
    <location>
        <begin position="146"/>
        <end position="216"/>
    </location>
</feature>
<keyword evidence="4 8" id="KW-0698">rRNA processing</keyword>
<evidence type="ECO:0000256" key="8">
    <source>
        <dbReference type="PIRNR" id="PIRNR006515"/>
    </source>
</evidence>
<reference evidence="11 12" key="1">
    <citation type="submission" date="2015-12" db="EMBL/GenBank/DDBJ databases">
        <title>Dictyostelia acquired genes for synthesis and detection of signals that induce cell-type specialization by lateral gene transfer from prokaryotes.</title>
        <authorList>
            <person name="Gloeckner G."/>
            <person name="Schaap P."/>
        </authorList>
    </citation>
    <scope>NUCLEOTIDE SEQUENCE [LARGE SCALE GENOMIC DNA]</scope>
    <source>
        <strain evidence="11 12">TK</strain>
    </source>
</reference>
<comment type="caution">
    <text evidence="11">The sequence shown here is derived from an EMBL/GenBank/DDBJ whole genome shotgun (WGS) entry which is preliminary data.</text>
</comment>
<evidence type="ECO:0000313" key="12">
    <source>
        <dbReference type="Proteomes" id="UP000076078"/>
    </source>
</evidence>
<feature type="compositionally biased region" description="Basic and acidic residues" evidence="9">
    <location>
        <begin position="297"/>
        <end position="322"/>
    </location>
</feature>
<feature type="compositionally biased region" description="Low complexity" evidence="9">
    <location>
        <begin position="1"/>
        <end position="17"/>
    </location>
</feature>
<comment type="subcellular location">
    <subcellularLocation>
        <location evidence="1 8">Nucleus</location>
        <location evidence="1 8">Nucleolus</location>
    </subcellularLocation>
</comment>
<evidence type="ECO:0000256" key="9">
    <source>
        <dbReference type="SAM" id="MobiDB-lite"/>
    </source>
</evidence>
<dbReference type="OrthoDB" id="441223at2759"/>
<evidence type="ECO:0000256" key="1">
    <source>
        <dbReference type="ARBA" id="ARBA00004604"/>
    </source>
</evidence>
<dbReference type="GO" id="GO:0032040">
    <property type="term" value="C:small-subunit processome"/>
    <property type="evidence" value="ECO:0007669"/>
    <property type="project" value="TreeGrafter"/>
</dbReference>
<dbReference type="SUPFAM" id="SSF54791">
    <property type="entry name" value="Eukaryotic type KH-domain (KH-domain type I)"/>
    <property type="match status" value="1"/>
</dbReference>
<dbReference type="STRING" id="361077.A0A151ZCJ5"/>
<sequence>MSTTETTTTTTTTSSTNNKEKKEKNYKNKRSRDELAIPKGVDPWKTEPLNKEDVPKRVLYEDSSFATLFPKYREKYLKEIWPLVEEALKENGIECKLDLIEGSMTVTTTKKCWDPVAILKARDLIKLLSRSVPFPHAKKVLKDDFNCDIIKIGGFVRNKDRFVKRRQRLVGPDGSTLKAIELLTKCYVLVQGNTVAAIGPFDGLVLVRKIVEDCLKNIHPIYNIKEIMIKRELEKDENLKKENWERFLPQFKKKNVNNKKKKTIKKKKDKDSAPFAPDQLPRKIDIQMATGEYFLSEEKKQKKQKQERIEKQKESEAKRYQERLQNQIAPSEVERDQKLKQQDLSSNKQQSKDTLLQDSLSSLKQNLKNKNITGNKRKEMASENDQSDFILNKKGKSNK</sequence>
<dbReference type="InterPro" id="IPR048548">
    <property type="entry name" value="KRR1-like_KH2"/>
</dbReference>
<dbReference type="InterPro" id="IPR004087">
    <property type="entry name" value="KH_dom"/>
</dbReference>
<keyword evidence="5 8" id="KW-0694">RNA-binding</keyword>
<dbReference type="InParanoid" id="A0A151ZCJ5"/>
<name>A0A151ZCJ5_TIELA</name>
<evidence type="ECO:0000313" key="11">
    <source>
        <dbReference type="EMBL" id="KYQ91673.1"/>
    </source>
</evidence>
<dbReference type="PANTHER" id="PTHR12581:SF0">
    <property type="entry name" value="KRR1 SMALL SUBUNIT PROCESSOME COMPONENT HOMOLOG"/>
    <property type="match status" value="1"/>
</dbReference>
<evidence type="ECO:0000256" key="2">
    <source>
        <dbReference type="ARBA" id="ARBA00009344"/>
    </source>
</evidence>
<dbReference type="PIRSF" id="PIRSF006515">
    <property type="entry name" value="KRR1"/>
    <property type="match status" value="1"/>
</dbReference>
<dbReference type="GO" id="GO:0006364">
    <property type="term" value="P:rRNA processing"/>
    <property type="evidence" value="ECO:0007669"/>
    <property type="project" value="UniProtKB-KW"/>
</dbReference>
<protein>
    <recommendedName>
        <fullName evidence="8">KRR1 small subunit processome component</fullName>
    </recommendedName>
    <alternativeName>
        <fullName evidence="8">KRR-R motif-containing protein 1</fullName>
    </alternativeName>
</protein>
<dbReference type="InterPro" id="IPR048550">
    <property type="entry name" value="KRR1-like_KH1_euk"/>
</dbReference>
<dbReference type="SMART" id="SM00322">
    <property type="entry name" value="KH"/>
    <property type="match status" value="1"/>
</dbReference>
<organism evidence="11 12">
    <name type="scientific">Tieghemostelium lacteum</name>
    <name type="common">Slime mold</name>
    <name type="synonym">Dictyostelium lacteum</name>
    <dbReference type="NCBI Taxonomy" id="361077"/>
    <lineage>
        <taxon>Eukaryota</taxon>
        <taxon>Amoebozoa</taxon>
        <taxon>Evosea</taxon>
        <taxon>Eumycetozoa</taxon>
        <taxon>Dictyostelia</taxon>
        <taxon>Dictyosteliales</taxon>
        <taxon>Raperosteliaceae</taxon>
        <taxon>Tieghemostelium</taxon>
    </lineage>
</organism>
<feature type="compositionally biased region" description="Polar residues" evidence="9">
    <location>
        <begin position="342"/>
        <end position="374"/>
    </location>
</feature>
<feature type="compositionally biased region" description="Basic and acidic residues" evidence="9">
    <location>
        <begin position="332"/>
        <end position="341"/>
    </location>
</feature>
<comment type="function">
    <text evidence="8">Required for 40S ribosome biogenesis. Involved in nucleolar processing of pre-18S ribosomal RNA and ribosome assembly.</text>
</comment>
<dbReference type="FunFam" id="3.30.1370.10:FF:000011">
    <property type="entry name" value="KRR1 small subunit processome component"/>
    <property type="match status" value="1"/>
</dbReference>
<dbReference type="PANTHER" id="PTHR12581">
    <property type="entry name" value="HIV-1 REV BINDING PROTEIN 2, 3"/>
    <property type="match status" value="1"/>
</dbReference>
<dbReference type="AlphaFoldDB" id="A0A151ZCJ5"/>
<keyword evidence="7 8" id="KW-0687">Ribonucleoprotein</keyword>
<dbReference type="CDD" id="cd22394">
    <property type="entry name" value="KH-I_KRR1_rpt2"/>
    <property type="match status" value="1"/>
</dbReference>
<gene>
    <name evidence="11" type="ORF">DLAC_07449</name>
</gene>
<feature type="region of interest" description="Disordered" evidence="9">
    <location>
        <begin position="258"/>
        <end position="282"/>
    </location>
</feature>
<feature type="compositionally biased region" description="Basic and acidic residues" evidence="9">
    <location>
        <begin position="18"/>
        <end position="41"/>
    </location>
</feature>
<dbReference type="InterPro" id="IPR041174">
    <property type="entry name" value="KRR1-like_KH1"/>
</dbReference>
<dbReference type="CDD" id="cd22393">
    <property type="entry name" value="KH-I_KRR1_rpt1"/>
    <property type="match status" value="1"/>
</dbReference>
<dbReference type="GO" id="GO:0003723">
    <property type="term" value="F:RNA binding"/>
    <property type="evidence" value="ECO:0007669"/>
    <property type="project" value="UniProtKB-KW"/>
</dbReference>
<evidence type="ECO:0000256" key="7">
    <source>
        <dbReference type="ARBA" id="ARBA00023274"/>
    </source>
</evidence>
<evidence type="ECO:0000259" key="10">
    <source>
        <dbReference type="SMART" id="SM00322"/>
    </source>
</evidence>
<dbReference type="Pfam" id="PF17903">
    <property type="entry name" value="KH_KRR1_1st"/>
    <property type="match status" value="1"/>
</dbReference>
<dbReference type="EMBL" id="LODT01000034">
    <property type="protein sequence ID" value="KYQ91673.1"/>
    <property type="molecule type" value="Genomic_DNA"/>
</dbReference>
<dbReference type="FunFam" id="3.30.1370.10:FF:000014">
    <property type="entry name" value="KRR1 small subunit processome component"/>
    <property type="match status" value="1"/>
</dbReference>
<accession>A0A151ZCJ5</accession>
<comment type="subunit">
    <text evidence="8">Component of the ribosomal small subunit (SSU) processome.</text>
</comment>
<keyword evidence="12" id="KW-1185">Reference proteome</keyword>
<proteinExistence type="inferred from homology"/>
<keyword evidence="6 8" id="KW-0539">Nucleus</keyword>
<feature type="region of interest" description="Disordered" evidence="9">
    <location>
        <begin position="1"/>
        <end position="41"/>
    </location>
</feature>
<evidence type="ECO:0000256" key="4">
    <source>
        <dbReference type="ARBA" id="ARBA00022552"/>
    </source>
</evidence>
<dbReference type="Proteomes" id="UP000076078">
    <property type="component" value="Unassembled WGS sequence"/>
</dbReference>
<dbReference type="InterPro" id="IPR024166">
    <property type="entry name" value="rRNA_assembly_KRR1"/>
</dbReference>
<feature type="compositionally biased region" description="Basic residues" evidence="9">
    <location>
        <begin position="258"/>
        <end position="268"/>
    </location>
</feature>
<comment type="similarity">
    <text evidence="2 8">Belongs to the KRR1 family.</text>
</comment>
<dbReference type="OMA" id="TPDIDKW"/>
<evidence type="ECO:0000256" key="3">
    <source>
        <dbReference type="ARBA" id="ARBA00022517"/>
    </source>
</evidence>
<dbReference type="InterPro" id="IPR036612">
    <property type="entry name" value="KH_dom_type_1_sf"/>
</dbReference>
<keyword evidence="3 8" id="KW-0690">Ribosome biogenesis</keyword>